<proteinExistence type="predicted"/>
<dbReference type="EMBL" id="BOMF01000149">
    <property type="protein sequence ID" value="GID50436.1"/>
    <property type="molecule type" value="Genomic_DNA"/>
</dbReference>
<dbReference type="RefSeq" id="WP_308442833.1">
    <property type="nucleotide sequence ID" value="NZ_BAAAGQ010000037.1"/>
</dbReference>
<protein>
    <recommendedName>
        <fullName evidence="4">DUF393 domain-containing protein</fullName>
    </recommendedName>
</protein>
<keyword evidence="2" id="KW-1133">Transmembrane helix</keyword>
<feature type="compositionally biased region" description="Basic residues" evidence="1">
    <location>
        <begin position="337"/>
        <end position="355"/>
    </location>
</feature>
<feature type="transmembrane region" description="Helical" evidence="2">
    <location>
        <begin position="7"/>
        <end position="29"/>
    </location>
</feature>
<gene>
    <name evidence="3" type="ORF">Aca07nite_77110</name>
</gene>
<sequence>MERIRSANIVLTSIVIAFGVVFFTMTVRAGKADSALLFVVLPTVLAAALTLTPGRSTHGTVFRLTTVGLLLAAVALHEGAICVVLAAPLIYGVAHGVTALCRMFQDRDRIIPALLPIPLLLAGVEGVNPEWRVDPDQSVQVSRVVAAAPTDVAARLAAGPRPVATRALPLRLLGVPTPGHVHGAGLAVGDRWMFGYHGSAHGPGGQIVTEVRAATDHEITFAILEGTSITGRWVRMRDATISWQASGTGTEVTLRIDYRRGLDPSRDHPALPGGARGRASRTRRGPRIRPPRRRHPLPVGPADAAGHLRRLRLPRQPDAGQRDPAATAAGCRDPQRHTGRGRPRHHRFRRCHRRAARETGPSFPVRAELAGIPRPGPGLATPEDTLRARPRTRLWLDDDCGPCTEVRDALQRRHPAGLTILPASTHPGTLWRARYEADDGHTADGVAAVARSLEHIGALPAYISMFLLLPGLNRLAQLITDALIAPPHPAGGWPLRQNDRAEARRKS</sequence>
<organism evidence="3">
    <name type="scientific">Actinoplanes campanulatus</name>
    <dbReference type="NCBI Taxonomy" id="113559"/>
    <lineage>
        <taxon>Bacteria</taxon>
        <taxon>Bacillati</taxon>
        <taxon>Actinomycetota</taxon>
        <taxon>Actinomycetes</taxon>
        <taxon>Micromonosporales</taxon>
        <taxon>Micromonosporaceae</taxon>
        <taxon>Actinoplanes</taxon>
    </lineage>
</organism>
<feature type="region of interest" description="Disordered" evidence="1">
    <location>
        <begin position="261"/>
        <end position="360"/>
    </location>
</feature>
<evidence type="ECO:0000256" key="2">
    <source>
        <dbReference type="SAM" id="Phobius"/>
    </source>
</evidence>
<reference evidence="3" key="1">
    <citation type="submission" date="2021-01" db="EMBL/GenBank/DDBJ databases">
        <title>Whole genome shotgun sequence of Actinoplanes capillaceus NBRC 16408.</title>
        <authorList>
            <person name="Komaki H."/>
            <person name="Tamura T."/>
        </authorList>
    </citation>
    <scope>NUCLEOTIDE SEQUENCE [LARGE SCALE GENOMIC DNA]</scope>
    <source>
        <strain evidence="3">NBRC 16408</strain>
    </source>
</reference>
<feature type="compositionally biased region" description="Basic residues" evidence="1">
    <location>
        <begin position="278"/>
        <end position="296"/>
    </location>
</feature>
<accession>A0ABQ3WVW0</accession>
<keyword evidence="2" id="KW-0812">Transmembrane</keyword>
<keyword evidence="2" id="KW-0472">Membrane</keyword>
<feature type="transmembrane region" description="Helical" evidence="2">
    <location>
        <begin position="35"/>
        <end position="52"/>
    </location>
</feature>
<evidence type="ECO:0000313" key="3">
    <source>
        <dbReference type="EMBL" id="GID50436.1"/>
    </source>
</evidence>
<name>A0ABQ3WVW0_9ACTN</name>
<evidence type="ECO:0008006" key="4">
    <source>
        <dbReference type="Google" id="ProtNLM"/>
    </source>
</evidence>
<evidence type="ECO:0000256" key="1">
    <source>
        <dbReference type="SAM" id="MobiDB-lite"/>
    </source>
</evidence>
<feature type="transmembrane region" description="Helical" evidence="2">
    <location>
        <begin position="64"/>
        <end position="91"/>
    </location>
</feature>
<comment type="caution">
    <text evidence="3">The sequence shown here is derived from an EMBL/GenBank/DDBJ whole genome shotgun (WGS) entry which is preliminary data.</text>
</comment>